<dbReference type="EMBL" id="JABEXW010000128">
    <property type="protein sequence ID" value="KAF4970314.1"/>
    <property type="molecule type" value="Genomic_DNA"/>
</dbReference>
<organism evidence="2 3">
    <name type="scientific">Fusarium sarcochroum</name>
    <dbReference type="NCBI Taxonomy" id="1208366"/>
    <lineage>
        <taxon>Eukaryota</taxon>
        <taxon>Fungi</taxon>
        <taxon>Dikarya</taxon>
        <taxon>Ascomycota</taxon>
        <taxon>Pezizomycotina</taxon>
        <taxon>Sordariomycetes</taxon>
        <taxon>Hypocreomycetidae</taxon>
        <taxon>Hypocreales</taxon>
        <taxon>Nectriaceae</taxon>
        <taxon>Fusarium</taxon>
        <taxon>Fusarium lateritium species complex</taxon>
    </lineage>
</organism>
<dbReference type="InterPro" id="IPR053178">
    <property type="entry name" value="Osmoadaptation_assoc"/>
</dbReference>
<gene>
    <name evidence="2" type="ORF">FSARC_2634</name>
</gene>
<accession>A0A8H4U6A5</accession>
<keyword evidence="3" id="KW-1185">Reference proteome</keyword>
<keyword evidence="1" id="KW-0539">Nucleus</keyword>
<dbReference type="Pfam" id="PF11951">
    <property type="entry name" value="Fungal_trans_2"/>
    <property type="match status" value="1"/>
</dbReference>
<evidence type="ECO:0000256" key="1">
    <source>
        <dbReference type="ARBA" id="ARBA00023242"/>
    </source>
</evidence>
<dbReference type="InterPro" id="IPR021858">
    <property type="entry name" value="Fun_TF"/>
</dbReference>
<dbReference type="PANTHER" id="PTHR38111">
    <property type="entry name" value="ZN(2)-C6 FUNGAL-TYPE DOMAIN-CONTAINING PROTEIN-RELATED"/>
    <property type="match status" value="1"/>
</dbReference>
<comment type="caution">
    <text evidence="2">The sequence shown here is derived from an EMBL/GenBank/DDBJ whole genome shotgun (WGS) entry which is preliminary data.</text>
</comment>
<sequence>MVAILPELLTTQKSALHQSCVQALAAMYFGRTNRDIQACDQGTRLYSKALTQLRADISNSNTELSTIISVMCLCVYENVVFSQPTAWLMHYDGLGRLMQSRGPRPWKTREEREVLRFARYYTILSAGHQRRHCFLDQPQWESTRCTPDGDEPERIDLLYDIFAQSPGIVQDYDDLRQLTCASLSETETLRQRVQSVIDRLHAWLQGVPWICVPDPALRESNSMPLPDDPMDCVAMAVGYAMLLCLVQPCEYLQVALIGNHAADLVPNKDMASTTKFLALEICRFATWALRGEGSANYALSLVYPLQIAWFCLQNSEDDLCSVRGIMNSVVADSHGFELGRMRHWDESSLDQGRYGFLY</sequence>
<dbReference type="AlphaFoldDB" id="A0A8H4U6A5"/>
<name>A0A8H4U6A5_9HYPO</name>
<dbReference type="OrthoDB" id="3525185at2759"/>
<protein>
    <submittedName>
        <fullName evidence="2">Uncharacterized protein</fullName>
    </submittedName>
</protein>
<dbReference type="Proteomes" id="UP000622797">
    <property type="component" value="Unassembled WGS sequence"/>
</dbReference>
<reference evidence="2" key="1">
    <citation type="journal article" date="2020" name="BMC Genomics">
        <title>Correction to: Identification and distribution of gene clusters required for synthesis of sphingolipid metabolism inhibitors in diverse species of the filamentous fungus Fusarium.</title>
        <authorList>
            <person name="Kim H.S."/>
            <person name="Lohmar J.M."/>
            <person name="Busman M."/>
            <person name="Brown D.W."/>
            <person name="Naumann T.A."/>
            <person name="Divon H.H."/>
            <person name="Lysoe E."/>
            <person name="Uhlig S."/>
            <person name="Proctor R.H."/>
        </authorList>
    </citation>
    <scope>NUCLEOTIDE SEQUENCE</scope>
    <source>
        <strain evidence="2">NRRL 20472</strain>
    </source>
</reference>
<evidence type="ECO:0000313" key="3">
    <source>
        <dbReference type="Proteomes" id="UP000622797"/>
    </source>
</evidence>
<evidence type="ECO:0000313" key="2">
    <source>
        <dbReference type="EMBL" id="KAF4970314.1"/>
    </source>
</evidence>
<proteinExistence type="predicted"/>
<reference evidence="2" key="2">
    <citation type="submission" date="2020-05" db="EMBL/GenBank/DDBJ databases">
        <authorList>
            <person name="Kim H.-S."/>
            <person name="Proctor R.H."/>
            <person name="Brown D.W."/>
        </authorList>
    </citation>
    <scope>NUCLEOTIDE SEQUENCE</scope>
    <source>
        <strain evidence="2">NRRL 20472</strain>
    </source>
</reference>